<dbReference type="AlphaFoldDB" id="A0A699IC88"/>
<organism evidence="1">
    <name type="scientific">Tanacetum cinerariifolium</name>
    <name type="common">Dalmatian daisy</name>
    <name type="synonym">Chrysanthemum cinerariifolium</name>
    <dbReference type="NCBI Taxonomy" id="118510"/>
    <lineage>
        <taxon>Eukaryota</taxon>
        <taxon>Viridiplantae</taxon>
        <taxon>Streptophyta</taxon>
        <taxon>Embryophyta</taxon>
        <taxon>Tracheophyta</taxon>
        <taxon>Spermatophyta</taxon>
        <taxon>Magnoliopsida</taxon>
        <taxon>eudicotyledons</taxon>
        <taxon>Gunneridae</taxon>
        <taxon>Pentapetalae</taxon>
        <taxon>asterids</taxon>
        <taxon>campanulids</taxon>
        <taxon>Asterales</taxon>
        <taxon>Asteraceae</taxon>
        <taxon>Asteroideae</taxon>
        <taxon>Anthemideae</taxon>
        <taxon>Anthemidinae</taxon>
        <taxon>Tanacetum</taxon>
    </lineage>
</organism>
<reference evidence="1" key="1">
    <citation type="journal article" date="2019" name="Sci. Rep.">
        <title>Draft genome of Tanacetum cinerariifolium, the natural source of mosquito coil.</title>
        <authorList>
            <person name="Yamashiro T."/>
            <person name="Shiraishi A."/>
            <person name="Satake H."/>
            <person name="Nakayama K."/>
        </authorList>
    </citation>
    <scope>NUCLEOTIDE SEQUENCE</scope>
</reference>
<sequence length="152" mass="17588">MMWSGYAVLMYGKTYSIKMNNNSGCLSRSTFVYNEVFKLDFFLSLFYPIRFKDRVSRSVTTTKDVVIRVGIKRLHEDLRVTAGQGEYDMWMLRIEQYFQVHDYALWDVIENGNSFMPVPQTTTNAEGTSTTLIPGLVTTKEKAQKKNDVKAR</sequence>
<comment type="caution">
    <text evidence="1">The sequence shown here is derived from an EMBL/GenBank/DDBJ whole genome shotgun (WGS) entry which is preliminary data.</text>
</comment>
<evidence type="ECO:0000313" key="1">
    <source>
        <dbReference type="EMBL" id="GEZ31796.1"/>
    </source>
</evidence>
<dbReference type="EMBL" id="BKCJ010264741">
    <property type="protein sequence ID" value="GEZ31796.1"/>
    <property type="molecule type" value="Genomic_DNA"/>
</dbReference>
<protein>
    <submittedName>
        <fullName evidence="1">Ribonuclease H-like domain-containing protein</fullName>
    </submittedName>
</protein>
<accession>A0A699IC88</accession>
<proteinExistence type="predicted"/>
<feature type="non-terminal residue" evidence="1">
    <location>
        <position position="152"/>
    </location>
</feature>
<gene>
    <name evidence="1" type="ORF">Tci_503769</name>
</gene>
<name>A0A699IC88_TANCI</name>